<gene>
    <name evidence="2" type="ORF">CJ030_MR8G004373</name>
</gene>
<dbReference type="Proteomes" id="UP000516437">
    <property type="component" value="Chromosome 8"/>
</dbReference>
<dbReference type="AlphaFoldDB" id="A0A6A1UPY2"/>
<name>A0A6A1UPY2_9ROSI</name>
<comment type="caution">
    <text evidence="2">The sequence shown here is derived from an EMBL/GenBank/DDBJ whole genome shotgun (WGS) entry which is preliminary data.</text>
</comment>
<feature type="compositionally biased region" description="Low complexity" evidence="1">
    <location>
        <begin position="1"/>
        <end position="15"/>
    </location>
</feature>
<reference evidence="2 3" key="1">
    <citation type="journal article" date="2019" name="Plant Biotechnol. J.">
        <title>The red bayberry genome and genetic basis of sex determination.</title>
        <authorList>
            <person name="Jia H.M."/>
            <person name="Jia H.J."/>
            <person name="Cai Q.L."/>
            <person name="Wang Y."/>
            <person name="Zhao H.B."/>
            <person name="Yang W.F."/>
            <person name="Wang G.Y."/>
            <person name="Li Y.H."/>
            <person name="Zhan D.L."/>
            <person name="Shen Y.T."/>
            <person name="Niu Q.F."/>
            <person name="Chang L."/>
            <person name="Qiu J."/>
            <person name="Zhao L."/>
            <person name="Xie H.B."/>
            <person name="Fu W.Y."/>
            <person name="Jin J."/>
            <person name="Li X.W."/>
            <person name="Jiao Y."/>
            <person name="Zhou C.C."/>
            <person name="Tu T."/>
            <person name="Chai C.Y."/>
            <person name="Gao J.L."/>
            <person name="Fan L.J."/>
            <person name="van de Weg E."/>
            <person name="Wang J.Y."/>
            <person name="Gao Z.S."/>
        </authorList>
    </citation>
    <scope>NUCLEOTIDE SEQUENCE [LARGE SCALE GENOMIC DNA]</scope>
    <source>
        <tissue evidence="2">Leaves</tissue>
    </source>
</reference>
<evidence type="ECO:0008006" key="4">
    <source>
        <dbReference type="Google" id="ProtNLM"/>
    </source>
</evidence>
<accession>A0A6A1UPY2</accession>
<dbReference type="EMBL" id="RXIC02000026">
    <property type="protein sequence ID" value="KAB1201837.1"/>
    <property type="molecule type" value="Genomic_DNA"/>
</dbReference>
<protein>
    <recommendedName>
        <fullName evidence="4">Zinc finger GRF-type domain-containing protein</fullName>
    </recommendedName>
</protein>
<evidence type="ECO:0000313" key="3">
    <source>
        <dbReference type="Proteomes" id="UP000516437"/>
    </source>
</evidence>
<proteinExistence type="predicted"/>
<dbReference type="OrthoDB" id="2822301at2759"/>
<evidence type="ECO:0000313" key="2">
    <source>
        <dbReference type="EMBL" id="KAB1201837.1"/>
    </source>
</evidence>
<organism evidence="2 3">
    <name type="scientific">Morella rubra</name>
    <name type="common">Chinese bayberry</name>
    <dbReference type="NCBI Taxonomy" id="262757"/>
    <lineage>
        <taxon>Eukaryota</taxon>
        <taxon>Viridiplantae</taxon>
        <taxon>Streptophyta</taxon>
        <taxon>Embryophyta</taxon>
        <taxon>Tracheophyta</taxon>
        <taxon>Spermatophyta</taxon>
        <taxon>Magnoliopsida</taxon>
        <taxon>eudicotyledons</taxon>
        <taxon>Gunneridae</taxon>
        <taxon>Pentapetalae</taxon>
        <taxon>rosids</taxon>
        <taxon>fabids</taxon>
        <taxon>Fagales</taxon>
        <taxon>Myricaceae</taxon>
        <taxon>Morella</taxon>
    </lineage>
</organism>
<keyword evidence="3" id="KW-1185">Reference proteome</keyword>
<sequence length="91" mass="9741">MASSFSASISSSAGSRPRGIWGGDDGHTEVELCDCGVAARPRTSMTEGNLGRRFYGCAHYGRASCIEHLAWGSVTVLGTNVIMGNYEQRLR</sequence>
<feature type="region of interest" description="Disordered" evidence="1">
    <location>
        <begin position="1"/>
        <end position="26"/>
    </location>
</feature>
<evidence type="ECO:0000256" key="1">
    <source>
        <dbReference type="SAM" id="MobiDB-lite"/>
    </source>
</evidence>